<proteinExistence type="predicted"/>
<organism evidence="2 3">
    <name type="scientific">Flavobacterium johnsoniae</name>
    <name type="common">Cytophaga johnsonae</name>
    <dbReference type="NCBI Taxonomy" id="986"/>
    <lineage>
        <taxon>Bacteria</taxon>
        <taxon>Pseudomonadati</taxon>
        <taxon>Bacteroidota</taxon>
        <taxon>Flavobacteriia</taxon>
        <taxon>Flavobacteriales</taxon>
        <taxon>Flavobacteriaceae</taxon>
        <taxon>Flavobacterium</taxon>
    </lineage>
</organism>
<comment type="caution">
    <text evidence="2">The sequence shown here is derived from an EMBL/GenBank/DDBJ whole genome shotgun (WGS) entry which is preliminary data.</text>
</comment>
<dbReference type="AlphaFoldDB" id="A0A1J7C433"/>
<dbReference type="EMBL" id="MLFK01000009">
    <property type="protein sequence ID" value="OIV40457.1"/>
    <property type="molecule type" value="Genomic_DNA"/>
</dbReference>
<feature type="chain" id="PRO_5009643965" description="DUF4369 domain-containing protein" evidence="1">
    <location>
        <begin position="27"/>
        <end position="103"/>
    </location>
</feature>
<evidence type="ECO:0000313" key="2">
    <source>
        <dbReference type="EMBL" id="OIV40457.1"/>
    </source>
</evidence>
<gene>
    <name evidence="2" type="ORF">BKM63_16340</name>
</gene>
<keyword evidence="1" id="KW-0732">Signal</keyword>
<reference evidence="2 3" key="1">
    <citation type="submission" date="2016-10" db="EMBL/GenBank/DDBJ databases">
        <title>Draft Genome Sequence of Rhizobacteria Flavobacterium johnsoniae CI04.</title>
        <authorList>
            <person name="Bravo J.I."/>
            <person name="Lozano G.L."/>
            <person name="Handelsman J."/>
        </authorList>
    </citation>
    <scope>NUCLEOTIDE SEQUENCE [LARGE SCALE GENOMIC DNA]</scope>
    <source>
        <strain evidence="2 3">CI04</strain>
    </source>
</reference>
<accession>A0A1J7C433</accession>
<dbReference type="OrthoDB" id="1069091at2"/>
<name>A0A1J7C433_FLAJO</name>
<evidence type="ECO:0000313" key="3">
    <source>
        <dbReference type="Proteomes" id="UP000182826"/>
    </source>
</evidence>
<sequence>MKFNTSKNISYILFYTFLSLSNYSVAQEKSNKTFCLDGHFKNNYQGYLYLQYEDIIDSCLVQNKHFHFKGFIKSNEAIATFSSKGKITAMKKEFLLRKYKYCN</sequence>
<feature type="signal peptide" evidence="1">
    <location>
        <begin position="1"/>
        <end position="26"/>
    </location>
</feature>
<dbReference type="RefSeq" id="WP_071637659.1">
    <property type="nucleotide sequence ID" value="NZ_MLFK01000009.1"/>
</dbReference>
<dbReference type="Proteomes" id="UP000182826">
    <property type="component" value="Unassembled WGS sequence"/>
</dbReference>
<evidence type="ECO:0008006" key="4">
    <source>
        <dbReference type="Google" id="ProtNLM"/>
    </source>
</evidence>
<evidence type="ECO:0000256" key="1">
    <source>
        <dbReference type="SAM" id="SignalP"/>
    </source>
</evidence>
<keyword evidence="3" id="KW-1185">Reference proteome</keyword>
<protein>
    <recommendedName>
        <fullName evidence="4">DUF4369 domain-containing protein</fullName>
    </recommendedName>
</protein>